<name>A0ABV7G4X9_9PROT</name>
<dbReference type="PANTHER" id="PTHR22617">
    <property type="entry name" value="CHEMOTAXIS SENSOR HISTIDINE KINASE-RELATED"/>
    <property type="match status" value="1"/>
</dbReference>
<evidence type="ECO:0000259" key="1">
    <source>
        <dbReference type="PROSITE" id="PS50851"/>
    </source>
</evidence>
<dbReference type="InterPro" id="IPR002545">
    <property type="entry name" value="CheW-lke_dom"/>
</dbReference>
<dbReference type="EMBL" id="JBHRTN010000029">
    <property type="protein sequence ID" value="MFC3127560.1"/>
    <property type="molecule type" value="Genomic_DNA"/>
</dbReference>
<dbReference type="RefSeq" id="WP_379599674.1">
    <property type="nucleotide sequence ID" value="NZ_JBHRTN010000029.1"/>
</dbReference>
<dbReference type="PROSITE" id="PS50851">
    <property type="entry name" value="CHEW"/>
    <property type="match status" value="1"/>
</dbReference>
<proteinExistence type="predicted"/>
<protein>
    <submittedName>
        <fullName evidence="2">Chemotaxis protein CheW</fullName>
    </submittedName>
</protein>
<dbReference type="CDD" id="cd00588">
    <property type="entry name" value="CheW_like"/>
    <property type="match status" value="1"/>
</dbReference>
<reference evidence="3" key="1">
    <citation type="journal article" date="2019" name="Int. J. Syst. Evol. Microbiol.">
        <title>The Global Catalogue of Microorganisms (GCM) 10K type strain sequencing project: providing services to taxonomists for standard genome sequencing and annotation.</title>
        <authorList>
            <consortium name="The Broad Institute Genomics Platform"/>
            <consortium name="The Broad Institute Genome Sequencing Center for Infectious Disease"/>
            <person name="Wu L."/>
            <person name="Ma J."/>
        </authorList>
    </citation>
    <scope>NUCLEOTIDE SEQUENCE [LARGE SCALE GENOMIC DNA]</scope>
    <source>
        <strain evidence="3">KCTC 52094</strain>
    </source>
</reference>
<evidence type="ECO:0000313" key="3">
    <source>
        <dbReference type="Proteomes" id="UP001595593"/>
    </source>
</evidence>
<organism evidence="2 3">
    <name type="scientific">Teichococcus globiformis</name>
    <dbReference type="NCBI Taxonomy" id="2307229"/>
    <lineage>
        <taxon>Bacteria</taxon>
        <taxon>Pseudomonadati</taxon>
        <taxon>Pseudomonadota</taxon>
        <taxon>Alphaproteobacteria</taxon>
        <taxon>Acetobacterales</taxon>
        <taxon>Roseomonadaceae</taxon>
        <taxon>Roseomonas</taxon>
    </lineage>
</organism>
<dbReference type="SMART" id="SM00260">
    <property type="entry name" value="CheW"/>
    <property type="match status" value="1"/>
</dbReference>
<dbReference type="Proteomes" id="UP001595593">
    <property type="component" value="Unassembled WGS sequence"/>
</dbReference>
<dbReference type="SUPFAM" id="SSF50341">
    <property type="entry name" value="CheW-like"/>
    <property type="match status" value="1"/>
</dbReference>
<accession>A0ABV7G4X9</accession>
<dbReference type="Gene3D" id="2.30.30.40">
    <property type="entry name" value="SH3 Domains"/>
    <property type="match status" value="1"/>
</dbReference>
<sequence>MDPADTYLLLRLGQRHVALPHIAVREVLPLPRLFRPPALPRSMAGFLNLGGAAVPVLDLARLFGLTETAEAEAALYRHVVLLKTPLLGLLVDRVFDLVRVPTVQLRPLPEALSLNGCAAAELPLQDGFAHLLAPDRILLAQEAAAVHSLQEMAQTRLAGWAEPA</sequence>
<dbReference type="InterPro" id="IPR039315">
    <property type="entry name" value="CheW"/>
</dbReference>
<dbReference type="InterPro" id="IPR036061">
    <property type="entry name" value="CheW-like_dom_sf"/>
</dbReference>
<keyword evidence="3" id="KW-1185">Reference proteome</keyword>
<comment type="caution">
    <text evidence="2">The sequence shown here is derived from an EMBL/GenBank/DDBJ whole genome shotgun (WGS) entry which is preliminary data.</text>
</comment>
<feature type="domain" description="CheW-like" evidence="1">
    <location>
        <begin position="4"/>
        <end position="152"/>
    </location>
</feature>
<dbReference type="PANTHER" id="PTHR22617:SF23">
    <property type="entry name" value="CHEMOTAXIS PROTEIN CHEW"/>
    <property type="match status" value="1"/>
</dbReference>
<dbReference type="Pfam" id="PF01584">
    <property type="entry name" value="CheW"/>
    <property type="match status" value="1"/>
</dbReference>
<evidence type="ECO:0000313" key="2">
    <source>
        <dbReference type="EMBL" id="MFC3127560.1"/>
    </source>
</evidence>
<dbReference type="Gene3D" id="2.40.50.180">
    <property type="entry name" value="CheA-289, Domain 4"/>
    <property type="match status" value="1"/>
</dbReference>
<gene>
    <name evidence="2" type="ORF">ACFOD4_21055</name>
</gene>